<accession>A0ABW4AP65</accession>
<dbReference type="SUPFAM" id="SSF52540">
    <property type="entry name" value="P-loop containing nucleoside triphosphate hydrolases"/>
    <property type="match status" value="1"/>
</dbReference>
<dbReference type="Pfam" id="PF22738">
    <property type="entry name" value="NNH7"/>
    <property type="match status" value="1"/>
</dbReference>
<dbReference type="RefSeq" id="WP_317786395.1">
    <property type="nucleotide sequence ID" value="NZ_AP028461.1"/>
</dbReference>
<dbReference type="Gene3D" id="3.40.50.300">
    <property type="entry name" value="P-loop containing nucleotide triphosphate hydrolases"/>
    <property type="match status" value="1"/>
</dbReference>
<organism evidence="2 3">
    <name type="scientific">Actinoplanes sichuanensis</name>
    <dbReference type="NCBI Taxonomy" id="512349"/>
    <lineage>
        <taxon>Bacteria</taxon>
        <taxon>Bacillati</taxon>
        <taxon>Actinomycetota</taxon>
        <taxon>Actinomycetes</taxon>
        <taxon>Micromonosporales</taxon>
        <taxon>Micromonosporaceae</taxon>
        <taxon>Actinoplanes</taxon>
    </lineage>
</organism>
<name>A0ABW4AP65_9ACTN</name>
<gene>
    <name evidence="2" type="ORF">ACFQ5G_45315</name>
</gene>
<evidence type="ECO:0000313" key="2">
    <source>
        <dbReference type="EMBL" id="MFD1372589.1"/>
    </source>
</evidence>
<reference evidence="3" key="1">
    <citation type="journal article" date="2019" name="Int. J. Syst. Evol. Microbiol.">
        <title>The Global Catalogue of Microorganisms (GCM) 10K type strain sequencing project: providing services to taxonomists for standard genome sequencing and annotation.</title>
        <authorList>
            <consortium name="The Broad Institute Genomics Platform"/>
            <consortium name="The Broad Institute Genome Sequencing Center for Infectious Disease"/>
            <person name="Wu L."/>
            <person name="Ma J."/>
        </authorList>
    </citation>
    <scope>NUCLEOTIDE SEQUENCE [LARGE SCALE GENOMIC DNA]</scope>
    <source>
        <strain evidence="3">CCM 7526</strain>
    </source>
</reference>
<proteinExistence type="predicted"/>
<feature type="domain" description="NACHT N-terminal Helical" evidence="1">
    <location>
        <begin position="3"/>
        <end position="208"/>
    </location>
</feature>
<dbReference type="Proteomes" id="UP001597183">
    <property type="component" value="Unassembled WGS sequence"/>
</dbReference>
<comment type="caution">
    <text evidence="2">The sequence shown here is derived from an EMBL/GenBank/DDBJ whole genome shotgun (WGS) entry which is preliminary data.</text>
</comment>
<dbReference type="InterPro" id="IPR027417">
    <property type="entry name" value="P-loop_NTPase"/>
</dbReference>
<evidence type="ECO:0000313" key="3">
    <source>
        <dbReference type="Proteomes" id="UP001597183"/>
    </source>
</evidence>
<evidence type="ECO:0000259" key="1">
    <source>
        <dbReference type="Pfam" id="PF22738"/>
    </source>
</evidence>
<protein>
    <submittedName>
        <fullName evidence="2">NACHT domain-containing protein</fullName>
    </submittedName>
</protein>
<dbReference type="InterPro" id="IPR054567">
    <property type="entry name" value="NNH7"/>
</dbReference>
<dbReference type="EMBL" id="JBHTMK010000057">
    <property type="protein sequence ID" value="MFD1372589.1"/>
    <property type="molecule type" value="Genomic_DNA"/>
</dbReference>
<sequence length="1074" mass="118413">MGRSLSYADAARLLGGTDSRIVTALEKTAGWLMLGTAPVLAEVLSWFDAKAELGRLSRQLVRDLSERRSGLSRHGRTERIEAAHTVIVVAAFFESLAEVRLPAGEQIALATGGPAGPDDFVTLIMSAGDRLPGPERPLSDFRRDLRFYYEELAERLIRFLTGLSSFEDRRLSEAVYAAVHPALNRYDDALLRLTADFPEVAYWADRREQRAARVALTELGTVLLAVHTGRAPDERRAGLAAAYRDDLRLPVADSGDRPDGITVPPLADAYLPPRFRVYRSAAPAVVSDEGRWSVLPVRDDLRDFLAGHLTSPRATRAPLLVLGQPGSGKSVLTRVLAAGLPASEFLPVRVVLRDTPALDQIQDQIEHALRAATGEHIGWPALARSAGDALPLVLLDGFDELLQATGVSQTDYLERVAAFQRREAVQGRPVAVVVTSRIAVANRARAPEDTVTLRLEPFDEQQITAWLDVWNRANTTGFAARGLATLPAATVLAHRHLAEQPLLLLMLALYDAARGNALQRGDADLRQDQLYERLLRSFAYREVFKSRPGLSERDREAAVDDELRRLSVVAFAMFNRSALWIGEAELENDLTGLLGPTPTAPVGLRPALRPAELTLGRFFFIHRARSGLHDKPLQTYEFLHATFNEFFVARLTWQALLDMGAQASASTSPFGPTPVHDDLLRTLLSHQPLSRRATIVDFLTEMAWASGEAVRATLRGLLLRVFQGLRHTPEGPRYAGYRPSGNGEPARYAVYSANLLLLLTCVSDRVLASELFPDHDDAVGAWSRQAHLWHSQTDGSGWDGFVERLAVERITSPAGRDVRVAGYTDRWTASPINLSWTLDWSPPTDRPAWLRIGTASDEEDRRRTANFMCRPSADITQHALDALAVSSDWNLDKFVSLPGAGIQLPVNAIFDLWTDPRIDAFRRCLTIATCEAPAWAEQIQLRCAEMILERLALGRPVPPPEAADLLERLHESMTPFRVGRLTSGFLHCLLAYLGHGRELSHRLAALAEAVLMPDLGGADPILAADALVRLHELGLPVPAVLELRSRDRFDALVRKVTGRRPDLVQRLAALAPPK</sequence>
<keyword evidence="3" id="KW-1185">Reference proteome</keyword>